<dbReference type="AlphaFoldDB" id="A0AAJ6KMV9"/>
<proteinExistence type="predicted"/>
<evidence type="ECO:0000256" key="1">
    <source>
        <dbReference type="SAM" id="MobiDB-lite"/>
    </source>
</evidence>
<dbReference type="InterPro" id="IPR011990">
    <property type="entry name" value="TPR-like_helical_dom_sf"/>
</dbReference>
<evidence type="ECO:0000313" key="3">
    <source>
        <dbReference type="Proteomes" id="UP001228059"/>
    </source>
</evidence>
<evidence type="ECO:0000313" key="2">
    <source>
        <dbReference type="EMBL" id="WIX08158.1"/>
    </source>
</evidence>
<reference evidence="2 3" key="1">
    <citation type="submission" date="2023-05" db="EMBL/GenBank/DDBJ databases">
        <title>Complete Genome Resource of Xanthomonas oryzae pv. leersiae Strain YNJC Isolated From Plateau Japonica Rice in Southwest China.</title>
        <authorList>
            <person name="Aa X."/>
            <person name="Mei L."/>
            <person name="Liu P."/>
            <person name="Yang Y."/>
            <person name="Tang C."/>
            <person name="Zhang F."/>
            <person name="Dong C."/>
            <person name="Wang B."/>
            <person name="Chen X."/>
            <person name="Dai L."/>
        </authorList>
    </citation>
    <scope>NUCLEOTIDE SEQUENCE [LARGE SCALE GENOMIC DNA]</scope>
    <source>
        <strain evidence="2 3">YNJC</strain>
    </source>
</reference>
<dbReference type="RefSeq" id="WP_131075320.1">
    <property type="nucleotide sequence ID" value="NZ_CP127225.1"/>
</dbReference>
<gene>
    <name evidence="2" type="ORF">QN060_09425</name>
</gene>
<feature type="compositionally biased region" description="Polar residues" evidence="1">
    <location>
        <begin position="32"/>
        <end position="44"/>
    </location>
</feature>
<feature type="region of interest" description="Disordered" evidence="1">
    <location>
        <begin position="32"/>
        <end position="53"/>
    </location>
</feature>
<dbReference type="EMBL" id="CP127225">
    <property type="protein sequence ID" value="WIX08158.1"/>
    <property type="molecule type" value="Genomic_DNA"/>
</dbReference>
<dbReference type="Gene3D" id="1.25.40.10">
    <property type="entry name" value="Tetratricopeptide repeat domain"/>
    <property type="match status" value="1"/>
</dbReference>
<organism evidence="2 3">
    <name type="scientific">Xanthomonas oryzae pv. leersiae</name>
    <dbReference type="NCBI Taxonomy" id="3112258"/>
    <lineage>
        <taxon>Bacteria</taxon>
        <taxon>Pseudomonadati</taxon>
        <taxon>Pseudomonadota</taxon>
        <taxon>Gammaproteobacteria</taxon>
        <taxon>Lysobacterales</taxon>
        <taxon>Lysobacteraceae</taxon>
        <taxon>Xanthomonas</taxon>
    </lineage>
</organism>
<sequence length="304" mass="31895">MKSRHLTLICLAVATGLGLSFLAVFRMGTDASAQDKPSQVPGSSSRKEGRLDGSKDQVLAGLHQTAQSTRNTSSNALRKFLELKSRANQGDAAAQRDLAEAYGRCIAVSGNPQKFLSTYEAIAKQSNSPSNAKGMLQAATAYVEECSIVDNGAVVPLEARNLWLEQAAKGGDLAAQARLQMASPDRPNGEALRSFIDKVATADDPLATFELGQLVAGNSDVTSLGSYADVASGPVSGYAWSIAACQMGLDCGAGSELMNSVCLNTSGCSSPNFESFVRNNLVSVGDAALLDRKVEKIKIILNKS</sequence>
<name>A0AAJ6KMV9_9XANT</name>
<dbReference type="Proteomes" id="UP001228059">
    <property type="component" value="Chromosome"/>
</dbReference>
<protein>
    <submittedName>
        <fullName evidence="2">Sel1 repeat family protein</fullName>
    </submittedName>
</protein>
<accession>A0AAJ6KMV9</accession>